<evidence type="ECO:0000313" key="4">
    <source>
        <dbReference type="EMBL" id="KJE97537.1"/>
    </source>
</evidence>
<feature type="region of interest" description="Disordered" evidence="2">
    <location>
        <begin position="26"/>
        <end position="50"/>
    </location>
</feature>
<dbReference type="SUPFAM" id="SSF56214">
    <property type="entry name" value="4'-phosphopantetheinyl transferase"/>
    <property type="match status" value="1"/>
</dbReference>
<name>A0A0D2W052_CAPO3</name>
<dbReference type="InParanoid" id="A0A0D2W052"/>
<feature type="compositionally biased region" description="Basic and acidic residues" evidence="2">
    <location>
        <begin position="26"/>
        <end position="40"/>
    </location>
</feature>
<dbReference type="Gene3D" id="3.90.470.20">
    <property type="entry name" value="4'-phosphopantetheinyl transferase domain"/>
    <property type="match status" value="1"/>
</dbReference>
<dbReference type="InterPro" id="IPR008278">
    <property type="entry name" value="4-PPantetheinyl_Trfase_dom"/>
</dbReference>
<dbReference type="GO" id="GO:0008897">
    <property type="term" value="F:holo-[acyl-carrier-protein] synthase activity"/>
    <property type="evidence" value="ECO:0007669"/>
    <property type="project" value="InterPro"/>
</dbReference>
<gene>
    <name evidence="4" type="ORF">CAOG_007377</name>
</gene>
<protein>
    <recommendedName>
        <fullName evidence="3">4'-phosphopantetheinyl transferase domain-containing protein</fullName>
    </recommendedName>
</protein>
<reference evidence="5" key="1">
    <citation type="submission" date="2011-02" db="EMBL/GenBank/DDBJ databases">
        <title>The Genome Sequence of Capsaspora owczarzaki ATCC 30864.</title>
        <authorList>
            <person name="Russ C."/>
            <person name="Cuomo C."/>
            <person name="Burger G."/>
            <person name="Gray M.W."/>
            <person name="Holland P.W.H."/>
            <person name="King N."/>
            <person name="Lang F.B.F."/>
            <person name="Roger A.J."/>
            <person name="Ruiz-Trillo I."/>
            <person name="Young S.K."/>
            <person name="Zeng Q."/>
            <person name="Gargeya S."/>
            <person name="Alvarado L."/>
            <person name="Berlin A."/>
            <person name="Chapman S.B."/>
            <person name="Chen Z."/>
            <person name="Freedman E."/>
            <person name="Gellesch M."/>
            <person name="Goldberg J."/>
            <person name="Griggs A."/>
            <person name="Gujja S."/>
            <person name="Heilman E."/>
            <person name="Heiman D."/>
            <person name="Howarth C."/>
            <person name="Mehta T."/>
            <person name="Neiman D."/>
            <person name="Pearson M."/>
            <person name="Roberts A."/>
            <person name="Saif S."/>
            <person name="Shea T."/>
            <person name="Shenoy N."/>
            <person name="Sisk P."/>
            <person name="Stolte C."/>
            <person name="Sykes S."/>
            <person name="White J."/>
            <person name="Yandava C."/>
            <person name="Haas B."/>
            <person name="Nusbaum C."/>
            <person name="Birren B."/>
        </authorList>
    </citation>
    <scope>NUCLEOTIDE SEQUENCE</scope>
    <source>
        <strain evidence="5">ATCC 30864</strain>
    </source>
</reference>
<dbReference type="PhylomeDB" id="A0A0D2W052"/>
<dbReference type="GO" id="GO:0000287">
    <property type="term" value="F:magnesium ion binding"/>
    <property type="evidence" value="ECO:0007669"/>
    <property type="project" value="InterPro"/>
</dbReference>
<proteinExistence type="predicted"/>
<evidence type="ECO:0000259" key="3">
    <source>
        <dbReference type="Pfam" id="PF01648"/>
    </source>
</evidence>
<dbReference type="Proteomes" id="UP000008743">
    <property type="component" value="Unassembled WGS sequence"/>
</dbReference>
<evidence type="ECO:0000313" key="5">
    <source>
        <dbReference type="Proteomes" id="UP000008743"/>
    </source>
</evidence>
<keyword evidence="1" id="KW-0808">Transferase</keyword>
<organism evidence="4 5">
    <name type="scientific">Capsaspora owczarzaki (strain ATCC 30864)</name>
    <dbReference type="NCBI Taxonomy" id="595528"/>
    <lineage>
        <taxon>Eukaryota</taxon>
        <taxon>Filasterea</taxon>
        <taxon>Capsaspora</taxon>
    </lineage>
</organism>
<feature type="domain" description="4'-phosphopantetheinyl transferase" evidence="3">
    <location>
        <begin position="5"/>
        <end position="129"/>
    </location>
</feature>
<dbReference type="InterPro" id="IPR037143">
    <property type="entry name" value="4-PPantetheinyl_Trfase_dom_sf"/>
</dbReference>
<evidence type="ECO:0000256" key="1">
    <source>
        <dbReference type="ARBA" id="ARBA00022679"/>
    </source>
</evidence>
<sequence>MVVAIGTDLVAVSRIAAVYAKRGDRRLQEEQQEQQEDHKPQALRSSSKVLPGKHSHAILFLASRWALKEATYKACFPYRLVWSDIQADLVQAKPMLRIDGRLKEALQARGASHAHISLSHDGDYALAFVVLDASGQKG</sequence>
<evidence type="ECO:0000256" key="2">
    <source>
        <dbReference type="SAM" id="MobiDB-lite"/>
    </source>
</evidence>
<keyword evidence="5" id="KW-1185">Reference proteome</keyword>
<dbReference type="OrthoDB" id="15433at2759"/>
<dbReference type="Pfam" id="PF01648">
    <property type="entry name" value="ACPS"/>
    <property type="match status" value="1"/>
</dbReference>
<dbReference type="AlphaFoldDB" id="A0A0D2W052"/>
<accession>A0A0D2W052</accession>
<dbReference type="EMBL" id="KE346374">
    <property type="protein sequence ID" value="KJE97537.1"/>
    <property type="molecule type" value="Genomic_DNA"/>
</dbReference>